<dbReference type="Pfam" id="PF18972">
    <property type="entry name" value="Wheel"/>
    <property type="match status" value="1"/>
</dbReference>
<accession>A0A9Q1JGW5</accession>
<keyword evidence="1" id="KW-0677">Repeat</keyword>
<dbReference type="PROSITE" id="PS50005">
    <property type="entry name" value="TPR"/>
    <property type="match status" value="1"/>
</dbReference>
<evidence type="ECO:0000259" key="6">
    <source>
        <dbReference type="Pfam" id="PF18972"/>
    </source>
</evidence>
<dbReference type="SMART" id="SM00028">
    <property type="entry name" value="TPR"/>
    <property type="match status" value="3"/>
</dbReference>
<dbReference type="GO" id="GO:0006457">
    <property type="term" value="P:protein folding"/>
    <property type="evidence" value="ECO:0007669"/>
    <property type="project" value="TreeGrafter"/>
</dbReference>
<sequence length="367" mass="41226">MALWLDSGSEPQTESEKADLDAIAALKESAAIELKDKGNEYVKKGKRHYPYAIDCYTRAINQKVFGEQEASILYSNRAHVNLLLGNNRRALEDAEQAIKLSPTNIKAFYRAAKASLALDLLREARSYCEQGLEVAPDNEELKKLAKLANAKLAEREKLEAEVTKALTTAKELVSAFEDRGLKIGKAMYRELTGLKRPVLDKSKILHWPVLLLYAEVMSSDIIEDFCETDLFSSHLDMMFSESSPPLPWDEDHAYTRENIELYFEVGSTVCLAKKQMLHYLLEGTAGAGAGNIGEEDDLRNHGNPAGKDPSRWIKVNEKRTLHDVLKEPNLVIPGIPVFYVVSRSSSFYKKFKTGKWAPPQFPNEDSD</sequence>
<evidence type="ECO:0000256" key="5">
    <source>
        <dbReference type="SAM" id="Coils"/>
    </source>
</evidence>
<dbReference type="InterPro" id="IPR011990">
    <property type="entry name" value="TPR-like_helical_dom_sf"/>
</dbReference>
<evidence type="ECO:0000313" key="7">
    <source>
        <dbReference type="EMBL" id="KAJ8421969.1"/>
    </source>
</evidence>
<feature type="coiled-coil region" evidence="5">
    <location>
        <begin position="138"/>
        <end position="175"/>
    </location>
</feature>
<dbReference type="GO" id="GO:0005634">
    <property type="term" value="C:nucleus"/>
    <property type="evidence" value="ECO:0007669"/>
    <property type="project" value="TreeGrafter"/>
</dbReference>
<gene>
    <name evidence="7" type="ORF">Cgig2_026467</name>
</gene>
<dbReference type="EMBL" id="JAKOGI010002455">
    <property type="protein sequence ID" value="KAJ8421969.1"/>
    <property type="molecule type" value="Genomic_DNA"/>
</dbReference>
<dbReference type="GO" id="GO:0005829">
    <property type="term" value="C:cytosol"/>
    <property type="evidence" value="ECO:0007669"/>
    <property type="project" value="TreeGrafter"/>
</dbReference>
<organism evidence="7 8">
    <name type="scientific">Carnegiea gigantea</name>
    <dbReference type="NCBI Taxonomy" id="171969"/>
    <lineage>
        <taxon>Eukaryota</taxon>
        <taxon>Viridiplantae</taxon>
        <taxon>Streptophyta</taxon>
        <taxon>Embryophyta</taxon>
        <taxon>Tracheophyta</taxon>
        <taxon>Spermatophyta</taxon>
        <taxon>Magnoliopsida</taxon>
        <taxon>eudicotyledons</taxon>
        <taxon>Gunneridae</taxon>
        <taxon>Pentapetalae</taxon>
        <taxon>Caryophyllales</taxon>
        <taxon>Cactineae</taxon>
        <taxon>Cactaceae</taxon>
        <taxon>Cactoideae</taxon>
        <taxon>Echinocereeae</taxon>
        <taxon>Carnegiea</taxon>
    </lineage>
</organism>
<feature type="repeat" description="TPR" evidence="4">
    <location>
        <begin position="71"/>
        <end position="104"/>
    </location>
</feature>
<dbReference type="Pfam" id="PF14559">
    <property type="entry name" value="TPR_19"/>
    <property type="match status" value="1"/>
</dbReference>
<dbReference type="InterPro" id="IPR019734">
    <property type="entry name" value="TPR_rpt"/>
</dbReference>
<keyword evidence="5" id="KW-0175">Coiled coil</keyword>
<dbReference type="OrthoDB" id="420195at2759"/>
<dbReference type="CDD" id="cd21377">
    <property type="entry name" value="CTWD_Cns1-like"/>
    <property type="match status" value="1"/>
</dbReference>
<comment type="similarity">
    <text evidence="3">Belongs to the TTC4 family.</text>
</comment>
<protein>
    <recommendedName>
        <fullName evidence="6">Cns1/TTC4 wheel domain-containing protein</fullName>
    </recommendedName>
</protein>
<keyword evidence="2 4" id="KW-0802">TPR repeat</keyword>
<reference evidence="7" key="1">
    <citation type="submission" date="2022-04" db="EMBL/GenBank/DDBJ databases">
        <title>Carnegiea gigantea Genome sequencing and assembly v2.</title>
        <authorList>
            <person name="Copetti D."/>
            <person name="Sanderson M.J."/>
            <person name="Burquez A."/>
            <person name="Wojciechowski M.F."/>
        </authorList>
    </citation>
    <scope>NUCLEOTIDE SEQUENCE</scope>
    <source>
        <strain evidence="7">SGP5-SGP5p</strain>
        <tissue evidence="7">Aerial part</tissue>
    </source>
</reference>
<evidence type="ECO:0000256" key="2">
    <source>
        <dbReference type="ARBA" id="ARBA00022803"/>
    </source>
</evidence>
<feature type="domain" description="Cns1/TTC4 wheel" evidence="6">
    <location>
        <begin position="200"/>
        <end position="266"/>
    </location>
</feature>
<dbReference type="PANTHER" id="PTHR46035">
    <property type="entry name" value="TETRATRICOPEPTIDE REPEAT PROTEIN 4"/>
    <property type="match status" value="1"/>
</dbReference>
<dbReference type="Proteomes" id="UP001153076">
    <property type="component" value="Unassembled WGS sequence"/>
</dbReference>
<dbReference type="PANTHER" id="PTHR46035:SF1">
    <property type="entry name" value="TETRATRICOPEPTIDE REPEAT PROTEIN 4"/>
    <property type="match status" value="1"/>
</dbReference>
<dbReference type="AlphaFoldDB" id="A0A9Q1JGW5"/>
<dbReference type="SUPFAM" id="SSF48452">
    <property type="entry name" value="TPR-like"/>
    <property type="match status" value="1"/>
</dbReference>
<keyword evidence="8" id="KW-1185">Reference proteome</keyword>
<dbReference type="GO" id="GO:0051879">
    <property type="term" value="F:Hsp90 protein binding"/>
    <property type="evidence" value="ECO:0007669"/>
    <property type="project" value="InterPro"/>
</dbReference>
<evidence type="ECO:0000256" key="3">
    <source>
        <dbReference type="ARBA" id="ARBA00023602"/>
    </source>
</evidence>
<dbReference type="InterPro" id="IPR044059">
    <property type="entry name" value="Csn1/TTC4_wheel"/>
</dbReference>
<dbReference type="Gene3D" id="1.25.40.10">
    <property type="entry name" value="Tetratricopeptide repeat domain"/>
    <property type="match status" value="1"/>
</dbReference>
<proteinExistence type="inferred from homology"/>
<evidence type="ECO:0000256" key="1">
    <source>
        <dbReference type="ARBA" id="ARBA00022737"/>
    </source>
</evidence>
<dbReference type="GO" id="GO:0030544">
    <property type="term" value="F:Hsp70 protein binding"/>
    <property type="evidence" value="ECO:0007669"/>
    <property type="project" value="TreeGrafter"/>
</dbReference>
<evidence type="ECO:0000256" key="4">
    <source>
        <dbReference type="PROSITE-ProRule" id="PRU00339"/>
    </source>
</evidence>
<evidence type="ECO:0000313" key="8">
    <source>
        <dbReference type="Proteomes" id="UP001153076"/>
    </source>
</evidence>
<name>A0A9Q1JGW5_9CARY</name>
<comment type="caution">
    <text evidence="7">The sequence shown here is derived from an EMBL/GenBank/DDBJ whole genome shotgun (WGS) entry which is preliminary data.</text>
</comment>